<proteinExistence type="predicted"/>
<name>A0A328U091_9BACL</name>
<keyword evidence="2" id="KW-1185">Reference proteome</keyword>
<dbReference type="AlphaFoldDB" id="A0A328U091"/>
<accession>A0A328U091</accession>
<dbReference type="RefSeq" id="WP_112882323.1">
    <property type="nucleotide sequence ID" value="NZ_QLUW01000002.1"/>
</dbReference>
<gene>
    <name evidence="1" type="ORF">DL346_11800</name>
</gene>
<organism evidence="1 2">
    <name type="scientific">Paenibacillus montanisoli</name>
    <dbReference type="NCBI Taxonomy" id="2081970"/>
    <lineage>
        <taxon>Bacteria</taxon>
        <taxon>Bacillati</taxon>
        <taxon>Bacillota</taxon>
        <taxon>Bacilli</taxon>
        <taxon>Bacillales</taxon>
        <taxon>Paenibacillaceae</taxon>
        <taxon>Paenibacillus</taxon>
    </lineage>
</organism>
<comment type="caution">
    <text evidence="1">The sequence shown here is derived from an EMBL/GenBank/DDBJ whole genome shotgun (WGS) entry which is preliminary data.</text>
</comment>
<protein>
    <recommendedName>
        <fullName evidence="3">Lipoprotein</fullName>
    </recommendedName>
</protein>
<sequence>MKFRMIVFFLSFVVVVTGCPRGDEMNHLQVKSHDEVAKFKPYKEVKASVQLDGESAIKVDEIRLKANKNKAPESFKNVESMQGIVPESKLDNAHYKLKKLMTYEESFNQGYTDQLIFEIDGDRMVYVVQVKSNKDINFDGRLVKCPLITTIYDAETGETICFMWKAEA</sequence>
<evidence type="ECO:0008006" key="3">
    <source>
        <dbReference type="Google" id="ProtNLM"/>
    </source>
</evidence>
<dbReference type="Proteomes" id="UP000249260">
    <property type="component" value="Unassembled WGS sequence"/>
</dbReference>
<dbReference type="PROSITE" id="PS51257">
    <property type="entry name" value="PROKAR_LIPOPROTEIN"/>
    <property type="match status" value="1"/>
</dbReference>
<reference evidence="1 2" key="1">
    <citation type="submission" date="2018-06" db="EMBL/GenBank/DDBJ databases">
        <title>Paenibacillus montanisoli sp. nov., isolated from mountain area soil.</title>
        <authorList>
            <person name="Wu M."/>
        </authorList>
    </citation>
    <scope>NUCLEOTIDE SEQUENCE [LARGE SCALE GENOMIC DNA]</scope>
    <source>
        <strain evidence="1 2">RA17</strain>
    </source>
</reference>
<evidence type="ECO:0000313" key="1">
    <source>
        <dbReference type="EMBL" id="RAP76099.1"/>
    </source>
</evidence>
<evidence type="ECO:0000313" key="2">
    <source>
        <dbReference type="Proteomes" id="UP000249260"/>
    </source>
</evidence>
<dbReference type="EMBL" id="QLUW01000002">
    <property type="protein sequence ID" value="RAP76099.1"/>
    <property type="molecule type" value="Genomic_DNA"/>
</dbReference>